<evidence type="ECO:0000259" key="1">
    <source>
        <dbReference type="Pfam" id="PF01814"/>
    </source>
</evidence>
<evidence type="ECO:0000313" key="3">
    <source>
        <dbReference type="Proteomes" id="UP000655589"/>
    </source>
</evidence>
<gene>
    <name evidence="2" type="ORF">GCM10010102_20410</name>
</gene>
<sequence>MHARLRDALTITREALASGEPASPATRELLLFCHGFCTALTRHHEGEDRELFPAVAAAHPELAGTLRALRQDHSMIGHLVGGLEAAVSAAQPPEALAAHLEGIAAIMESHFRYEERSLLRVLETLGLDADPGDALGPL</sequence>
<dbReference type="EMBL" id="BMPT01000007">
    <property type="protein sequence ID" value="GGM24706.1"/>
    <property type="molecule type" value="Genomic_DNA"/>
</dbReference>
<reference evidence="2" key="2">
    <citation type="submission" date="2020-09" db="EMBL/GenBank/DDBJ databases">
        <authorList>
            <person name="Sun Q."/>
            <person name="Ohkuma M."/>
        </authorList>
    </citation>
    <scope>NUCLEOTIDE SEQUENCE</scope>
    <source>
        <strain evidence="2">JCM 3051</strain>
    </source>
</reference>
<accession>A0A8H9GGI3</accession>
<reference evidence="2" key="1">
    <citation type="journal article" date="2014" name="Int. J. Syst. Evol. Microbiol.">
        <title>Complete genome sequence of Corynebacterium casei LMG S-19264T (=DSM 44701T), isolated from a smear-ripened cheese.</title>
        <authorList>
            <consortium name="US DOE Joint Genome Institute (JGI-PGF)"/>
            <person name="Walter F."/>
            <person name="Albersmeier A."/>
            <person name="Kalinowski J."/>
            <person name="Ruckert C."/>
        </authorList>
    </citation>
    <scope>NUCLEOTIDE SEQUENCE</scope>
    <source>
        <strain evidence="2">JCM 3051</strain>
    </source>
</reference>
<dbReference type="AlphaFoldDB" id="A0A8H9GGI3"/>
<comment type="caution">
    <text evidence="2">The sequence shown here is derived from an EMBL/GenBank/DDBJ whole genome shotgun (WGS) entry which is preliminary data.</text>
</comment>
<dbReference type="InterPro" id="IPR012312">
    <property type="entry name" value="Hemerythrin-like"/>
</dbReference>
<dbReference type="Pfam" id="PF01814">
    <property type="entry name" value="Hemerythrin"/>
    <property type="match status" value="1"/>
</dbReference>
<evidence type="ECO:0000313" key="2">
    <source>
        <dbReference type="EMBL" id="GGM24706.1"/>
    </source>
</evidence>
<proteinExistence type="predicted"/>
<keyword evidence="3" id="KW-1185">Reference proteome</keyword>
<feature type="domain" description="Hemerythrin-like" evidence="1">
    <location>
        <begin position="2"/>
        <end position="120"/>
    </location>
</feature>
<dbReference type="Gene3D" id="1.20.120.520">
    <property type="entry name" value="nmb1532 protein domain like"/>
    <property type="match status" value="1"/>
</dbReference>
<dbReference type="Proteomes" id="UP000655589">
    <property type="component" value="Unassembled WGS sequence"/>
</dbReference>
<protein>
    <recommendedName>
        <fullName evidence="1">Hemerythrin-like domain-containing protein</fullName>
    </recommendedName>
</protein>
<name>A0A8H9GGI3_9MICO</name>
<organism evidence="2 3">
    <name type="scientific">Promicromonospora citrea</name>
    <dbReference type="NCBI Taxonomy" id="43677"/>
    <lineage>
        <taxon>Bacteria</taxon>
        <taxon>Bacillati</taxon>
        <taxon>Actinomycetota</taxon>
        <taxon>Actinomycetes</taxon>
        <taxon>Micrococcales</taxon>
        <taxon>Promicromonosporaceae</taxon>
        <taxon>Promicromonospora</taxon>
    </lineage>
</organism>